<reference evidence="1" key="1">
    <citation type="submission" date="2021-02" db="EMBL/GenBank/DDBJ databases">
        <authorList>
            <person name="Nowell W R."/>
        </authorList>
    </citation>
    <scope>NUCLEOTIDE SEQUENCE</scope>
</reference>
<dbReference type="EMBL" id="CAJOBF010021399">
    <property type="protein sequence ID" value="CAF4386895.1"/>
    <property type="molecule type" value="Genomic_DNA"/>
</dbReference>
<protein>
    <submittedName>
        <fullName evidence="1">Uncharacterized protein</fullName>
    </submittedName>
</protein>
<name>A0A820N7B8_9BILA</name>
<dbReference type="Proteomes" id="UP000663842">
    <property type="component" value="Unassembled WGS sequence"/>
</dbReference>
<dbReference type="AlphaFoldDB" id="A0A820N7B8"/>
<proteinExistence type="predicted"/>
<evidence type="ECO:0000313" key="2">
    <source>
        <dbReference type="Proteomes" id="UP000663842"/>
    </source>
</evidence>
<evidence type="ECO:0000313" key="1">
    <source>
        <dbReference type="EMBL" id="CAF4386895.1"/>
    </source>
</evidence>
<gene>
    <name evidence="1" type="ORF">UXM345_LOCUS37671</name>
</gene>
<comment type="caution">
    <text evidence="1">The sequence shown here is derived from an EMBL/GenBank/DDBJ whole genome shotgun (WGS) entry which is preliminary data.</text>
</comment>
<sequence length="136" mass="15711">WHGASNIDPTFVHVLTTFATSNRRVARSLERVPLPPARYAFSHRQVKQQRLFFEQFHSSPINQLPYMTLDLYKMAIIAVLPEDHSIILRYIIETLFIIHGETKLNMICPVGGDAEKRFGRAYNLVWCVNLKPTSTQ</sequence>
<feature type="non-terminal residue" evidence="1">
    <location>
        <position position="1"/>
    </location>
</feature>
<accession>A0A820N7B8</accession>
<organism evidence="1 2">
    <name type="scientific">Rotaria magnacalcarata</name>
    <dbReference type="NCBI Taxonomy" id="392030"/>
    <lineage>
        <taxon>Eukaryota</taxon>
        <taxon>Metazoa</taxon>
        <taxon>Spiralia</taxon>
        <taxon>Gnathifera</taxon>
        <taxon>Rotifera</taxon>
        <taxon>Eurotatoria</taxon>
        <taxon>Bdelloidea</taxon>
        <taxon>Philodinida</taxon>
        <taxon>Philodinidae</taxon>
        <taxon>Rotaria</taxon>
    </lineage>
</organism>